<gene>
    <name evidence="4" type="ORF">PR001_g25762</name>
</gene>
<comment type="cofactor">
    <cofactor evidence="1">
        <name>a divalent metal cation</name>
        <dbReference type="ChEBI" id="CHEBI:60240"/>
    </cofactor>
</comment>
<accession>A0A6A3I2M7</accession>
<dbReference type="InterPro" id="IPR027806">
    <property type="entry name" value="HARBI1_dom"/>
</dbReference>
<sequence>MLAHGAVVDDLISPPSVSSLKIPAELPSDHDVHHEIDLVPGSKYCVSRQGPLPRDQVKAIDDFFEGHRQASHGRESISPHWSPTFCAKKATGGWRIVHAFSKLNDATIPAQTPIPRKDMSFPHLLLFDDRRLTDATLSAYASAIYKKGAPLQTCVGFIDGTVRGMCRPKKIQKYVYNGHKRKHALKYQSVLAPDGIIIHLSGPFPGTCHDAFILQPSRRLEVASPALTIDGRHYVFYGDPAYRQQNHLVAPFKGASLTSDEQ</sequence>
<name>A0A6A3I2M7_9STRA</name>
<dbReference type="Pfam" id="PF13359">
    <property type="entry name" value="DDE_Tnp_4"/>
    <property type="match status" value="1"/>
</dbReference>
<comment type="caution">
    <text evidence="4">The sequence shown here is derived from an EMBL/GenBank/DDBJ whole genome shotgun (WGS) entry which is preliminary data.</text>
</comment>
<evidence type="ECO:0000259" key="3">
    <source>
        <dbReference type="Pfam" id="PF13359"/>
    </source>
</evidence>
<evidence type="ECO:0000256" key="2">
    <source>
        <dbReference type="ARBA" id="ARBA00022723"/>
    </source>
</evidence>
<dbReference type="SUPFAM" id="SSF56672">
    <property type="entry name" value="DNA/RNA polymerases"/>
    <property type="match status" value="1"/>
</dbReference>
<dbReference type="EMBL" id="QXFV01003614">
    <property type="protein sequence ID" value="KAE8975255.1"/>
    <property type="molecule type" value="Genomic_DNA"/>
</dbReference>
<evidence type="ECO:0000313" key="4">
    <source>
        <dbReference type="EMBL" id="KAE8975255.1"/>
    </source>
</evidence>
<dbReference type="Gene3D" id="3.10.10.10">
    <property type="entry name" value="HIV Type 1 Reverse Transcriptase, subunit A, domain 1"/>
    <property type="match status" value="1"/>
</dbReference>
<evidence type="ECO:0000313" key="5">
    <source>
        <dbReference type="Proteomes" id="UP000429607"/>
    </source>
</evidence>
<dbReference type="AlphaFoldDB" id="A0A6A3I2M7"/>
<dbReference type="GO" id="GO:0046872">
    <property type="term" value="F:metal ion binding"/>
    <property type="evidence" value="ECO:0007669"/>
    <property type="project" value="UniProtKB-KW"/>
</dbReference>
<dbReference type="InterPro" id="IPR043502">
    <property type="entry name" value="DNA/RNA_pol_sf"/>
</dbReference>
<proteinExistence type="predicted"/>
<reference evidence="4 5" key="1">
    <citation type="submission" date="2018-09" db="EMBL/GenBank/DDBJ databases">
        <title>Genomic investigation of the strawberry pathogen Phytophthora fragariae indicates pathogenicity is determined by transcriptional variation in three key races.</title>
        <authorList>
            <person name="Adams T.M."/>
            <person name="Armitage A.D."/>
            <person name="Sobczyk M.K."/>
            <person name="Bates H.J."/>
            <person name="Dunwell J.M."/>
            <person name="Nellist C.F."/>
            <person name="Harrison R.J."/>
        </authorList>
    </citation>
    <scope>NUCLEOTIDE SEQUENCE [LARGE SCALE GENOMIC DNA]</scope>
    <source>
        <strain evidence="4 5">SCRP249</strain>
    </source>
</reference>
<keyword evidence="2" id="KW-0479">Metal-binding</keyword>
<feature type="domain" description="DDE Tnp4" evidence="3">
    <location>
        <begin position="158"/>
        <end position="261"/>
    </location>
</feature>
<organism evidence="4 5">
    <name type="scientific">Phytophthora rubi</name>
    <dbReference type="NCBI Taxonomy" id="129364"/>
    <lineage>
        <taxon>Eukaryota</taxon>
        <taxon>Sar</taxon>
        <taxon>Stramenopiles</taxon>
        <taxon>Oomycota</taxon>
        <taxon>Peronosporomycetes</taxon>
        <taxon>Peronosporales</taxon>
        <taxon>Peronosporaceae</taxon>
        <taxon>Phytophthora</taxon>
    </lineage>
</organism>
<evidence type="ECO:0000256" key="1">
    <source>
        <dbReference type="ARBA" id="ARBA00001968"/>
    </source>
</evidence>
<dbReference type="Proteomes" id="UP000429607">
    <property type="component" value="Unassembled WGS sequence"/>
</dbReference>
<protein>
    <recommendedName>
        <fullName evidence="3">DDE Tnp4 domain-containing protein</fullName>
    </recommendedName>
</protein>